<dbReference type="EMBL" id="OX597815">
    <property type="protein sequence ID" value="CAI9718028.1"/>
    <property type="molecule type" value="Genomic_DNA"/>
</dbReference>
<evidence type="ECO:0000313" key="2">
    <source>
        <dbReference type="EMBL" id="CAI9718028.1"/>
    </source>
</evidence>
<dbReference type="Proteomes" id="UP001162480">
    <property type="component" value="Chromosome 2"/>
</dbReference>
<evidence type="ECO:0000256" key="1">
    <source>
        <dbReference type="SAM" id="MobiDB-lite"/>
    </source>
</evidence>
<name>A0AA36F019_OCTVU</name>
<accession>A0AA36F019</accession>
<dbReference type="AlphaFoldDB" id="A0AA36F019"/>
<organism evidence="2 3">
    <name type="scientific">Octopus vulgaris</name>
    <name type="common">Common octopus</name>
    <dbReference type="NCBI Taxonomy" id="6645"/>
    <lineage>
        <taxon>Eukaryota</taxon>
        <taxon>Metazoa</taxon>
        <taxon>Spiralia</taxon>
        <taxon>Lophotrochozoa</taxon>
        <taxon>Mollusca</taxon>
        <taxon>Cephalopoda</taxon>
        <taxon>Coleoidea</taxon>
        <taxon>Octopodiformes</taxon>
        <taxon>Octopoda</taxon>
        <taxon>Incirrata</taxon>
        <taxon>Octopodidae</taxon>
        <taxon>Octopus</taxon>
    </lineage>
</organism>
<gene>
    <name evidence="2" type="ORF">OCTVUL_1B018524</name>
</gene>
<feature type="region of interest" description="Disordered" evidence="1">
    <location>
        <begin position="1"/>
        <end position="31"/>
    </location>
</feature>
<evidence type="ECO:0000313" key="3">
    <source>
        <dbReference type="Proteomes" id="UP001162480"/>
    </source>
</evidence>
<proteinExistence type="predicted"/>
<keyword evidence="3" id="KW-1185">Reference proteome</keyword>
<sequence>MMNADNSNNSNHDTIATTTTNNHINDIDNNNNFDNDKDDDILVKNLFVSGCDDIKKIKALMLNNYTSYSLTDITKNSYESKIVD</sequence>
<feature type="compositionally biased region" description="Low complexity" evidence="1">
    <location>
        <begin position="9"/>
        <end position="31"/>
    </location>
</feature>
<reference evidence="2" key="1">
    <citation type="submission" date="2023-08" db="EMBL/GenBank/DDBJ databases">
        <authorList>
            <person name="Alioto T."/>
            <person name="Alioto T."/>
            <person name="Gomez Garrido J."/>
        </authorList>
    </citation>
    <scope>NUCLEOTIDE SEQUENCE</scope>
</reference>
<protein>
    <submittedName>
        <fullName evidence="2">Uncharacterized protein</fullName>
    </submittedName>
</protein>